<evidence type="ECO:0000256" key="11">
    <source>
        <dbReference type="PIRSR" id="PIRSR600823-4"/>
    </source>
</evidence>
<organism evidence="16 17">
    <name type="scientific">Olea europaea subsp. europaea</name>
    <dbReference type="NCBI Taxonomy" id="158383"/>
    <lineage>
        <taxon>Eukaryota</taxon>
        <taxon>Viridiplantae</taxon>
        <taxon>Streptophyta</taxon>
        <taxon>Embryophyta</taxon>
        <taxon>Tracheophyta</taxon>
        <taxon>Spermatophyta</taxon>
        <taxon>Magnoliopsida</taxon>
        <taxon>eudicotyledons</taxon>
        <taxon>Gunneridae</taxon>
        <taxon>Pentapetalae</taxon>
        <taxon>asterids</taxon>
        <taxon>lamiids</taxon>
        <taxon>Lamiales</taxon>
        <taxon>Oleaceae</taxon>
        <taxon>Oleeae</taxon>
        <taxon>Olea</taxon>
    </lineage>
</organism>
<evidence type="ECO:0000256" key="9">
    <source>
        <dbReference type="PIRSR" id="PIRSR600823-2"/>
    </source>
</evidence>
<feature type="binding site" evidence="9">
    <location>
        <position position="162"/>
    </location>
    <ligand>
        <name>substrate</name>
    </ligand>
</feature>
<evidence type="ECO:0000313" key="17">
    <source>
        <dbReference type="Proteomes" id="UP000594638"/>
    </source>
</evidence>
<comment type="catalytic activity">
    <reaction evidence="1">
        <text>2 a phenolic donor + H2O2 = 2 a phenolic radical donor + 2 H2O</text>
        <dbReference type="Rhea" id="RHEA:56136"/>
        <dbReference type="ChEBI" id="CHEBI:15377"/>
        <dbReference type="ChEBI" id="CHEBI:16240"/>
        <dbReference type="ChEBI" id="CHEBI:139520"/>
        <dbReference type="ChEBI" id="CHEBI:139521"/>
        <dbReference type="EC" id="1.11.1.7"/>
    </reaction>
</comment>
<feature type="disulfide bond" evidence="12">
    <location>
        <begin position="68"/>
        <end position="73"/>
    </location>
</feature>
<dbReference type="InterPro" id="IPR000823">
    <property type="entry name" value="Peroxidase_pln"/>
</dbReference>
<evidence type="ECO:0000256" key="8">
    <source>
        <dbReference type="PIRSR" id="PIRSR600823-1"/>
    </source>
</evidence>
<keyword evidence="14" id="KW-0812">Transmembrane</keyword>
<evidence type="ECO:0000256" key="5">
    <source>
        <dbReference type="ARBA" id="ARBA00022723"/>
    </source>
</evidence>
<name>A0A8S0RGB2_OLEEU</name>
<feature type="binding site" evidence="10">
    <location>
        <position position="88"/>
    </location>
    <ligand>
        <name>Ca(2+)</name>
        <dbReference type="ChEBI" id="CHEBI:29108"/>
        <label>1</label>
    </ligand>
</feature>
<dbReference type="InterPro" id="IPR010255">
    <property type="entry name" value="Haem_peroxidase_sf"/>
</dbReference>
<dbReference type="Proteomes" id="UP000594638">
    <property type="component" value="Unassembled WGS sequence"/>
</dbReference>
<comment type="cofactor">
    <cofactor evidence="10">
        <name>Ca(2+)</name>
        <dbReference type="ChEBI" id="CHEBI:29108"/>
    </cofactor>
    <text evidence="10">Binds 2 calcium ions per subunit.</text>
</comment>
<comment type="similarity">
    <text evidence="13">Belongs to the peroxidase family.</text>
</comment>
<evidence type="ECO:0000259" key="15">
    <source>
        <dbReference type="PROSITE" id="PS50873"/>
    </source>
</evidence>
<evidence type="ECO:0000256" key="10">
    <source>
        <dbReference type="PIRSR" id="PIRSR600823-3"/>
    </source>
</evidence>
<feature type="binding site" evidence="10">
    <location>
        <position position="70"/>
    </location>
    <ligand>
        <name>Ca(2+)</name>
        <dbReference type="ChEBI" id="CHEBI:29108"/>
        <label>1</label>
    </ligand>
</feature>
<comment type="caution">
    <text evidence="16">The sequence shown here is derived from an EMBL/GenBank/DDBJ whole genome shotgun (WGS) entry which is preliminary data.</text>
</comment>
<dbReference type="PROSITE" id="PS50873">
    <property type="entry name" value="PEROXIDASE_4"/>
    <property type="match status" value="1"/>
</dbReference>
<feature type="binding site" evidence="10">
    <location>
        <position position="76"/>
    </location>
    <ligand>
        <name>Ca(2+)</name>
        <dbReference type="ChEBI" id="CHEBI:29108"/>
        <label>1</label>
    </ligand>
</feature>
<feature type="site" description="Transition state stabilizer" evidence="11">
    <location>
        <position position="62"/>
    </location>
</feature>
<dbReference type="EC" id="1.11.1.7" evidence="2"/>
<dbReference type="SUPFAM" id="SSF48113">
    <property type="entry name" value="Heme-dependent peroxidases"/>
    <property type="match status" value="1"/>
</dbReference>
<gene>
    <name evidence="16" type="ORF">OLEA9_A111029</name>
</gene>
<feature type="domain" description="Plant heme peroxidase family profile" evidence="15">
    <location>
        <begin position="25"/>
        <end position="194"/>
    </location>
</feature>
<feature type="disulfide bond" evidence="12">
    <location>
        <begin position="35"/>
        <end position="114"/>
    </location>
</feature>
<evidence type="ECO:0000256" key="6">
    <source>
        <dbReference type="ARBA" id="ARBA00023002"/>
    </source>
</evidence>
<keyword evidence="5 10" id="KW-0479">Metal-binding</keyword>
<dbReference type="PRINTS" id="PR00461">
    <property type="entry name" value="PLPEROXIDASE"/>
</dbReference>
<dbReference type="AlphaFoldDB" id="A0A8S0RGB2"/>
<dbReference type="GO" id="GO:0020037">
    <property type="term" value="F:heme binding"/>
    <property type="evidence" value="ECO:0007669"/>
    <property type="project" value="InterPro"/>
</dbReference>
<evidence type="ECO:0000313" key="16">
    <source>
        <dbReference type="EMBL" id="CAA2978372.1"/>
    </source>
</evidence>
<comment type="cofactor">
    <cofactor evidence="10">
        <name>heme b</name>
        <dbReference type="ChEBI" id="CHEBI:60344"/>
    </cofactor>
    <text evidence="10">Binds 1 heme b (iron(II)-protoporphyrin IX) group per subunit.</text>
</comment>
<keyword evidence="12" id="KW-1015">Disulfide bond</keyword>
<dbReference type="Pfam" id="PF00141">
    <property type="entry name" value="peroxidase"/>
    <property type="match status" value="1"/>
</dbReference>
<feature type="binding site" description="axial binding residue" evidence="10">
    <location>
        <position position="192"/>
    </location>
    <ligand>
        <name>heme b</name>
        <dbReference type="ChEBI" id="CHEBI:60344"/>
    </ligand>
    <ligandPart>
        <name>Fe</name>
        <dbReference type="ChEBI" id="CHEBI:18248"/>
    </ligandPart>
</feature>
<reference evidence="16 17" key="1">
    <citation type="submission" date="2019-12" db="EMBL/GenBank/DDBJ databases">
        <authorList>
            <person name="Alioto T."/>
            <person name="Alioto T."/>
            <person name="Gomez Garrido J."/>
        </authorList>
    </citation>
    <scope>NUCLEOTIDE SEQUENCE [LARGE SCALE GENOMIC DNA]</scope>
</reference>
<evidence type="ECO:0000256" key="2">
    <source>
        <dbReference type="ARBA" id="ARBA00012313"/>
    </source>
</evidence>
<evidence type="ECO:0000256" key="12">
    <source>
        <dbReference type="PIRSR" id="PIRSR600823-5"/>
    </source>
</evidence>
<dbReference type="GO" id="GO:0006979">
    <property type="term" value="P:response to oxidative stress"/>
    <property type="evidence" value="ECO:0007669"/>
    <property type="project" value="InterPro"/>
</dbReference>
<evidence type="ECO:0000256" key="13">
    <source>
        <dbReference type="RuleBase" id="RU004241"/>
    </source>
</evidence>
<accession>A0A8S0RGB2</accession>
<sequence length="239" mass="26877">MATLVPISIFQILLFLLQLYSGKSELQLNYYSESCPRAEEIIKEQVIGLYNKHGNTAVSWIRNLFHDCIVKSCDASLLLDTANGIKSEKTSSRSFGMRNFKYINTIKLALEKECPMKVSCADIVALSARDGFVLLGGLRVEMKTGRKDGKESYIAEVEDFIPNHNDSIPSVLSRFQSIGIDTEGTVALLGTHPLTSRILRRKYREYIIIHVFILIFEILCVCGLTLYDSLVNAQNCPQM</sequence>
<evidence type="ECO:0000256" key="7">
    <source>
        <dbReference type="ARBA" id="ARBA00023004"/>
    </source>
</evidence>
<keyword evidence="14" id="KW-1133">Transmembrane helix</keyword>
<keyword evidence="7 10" id="KW-0408">Iron</keyword>
<keyword evidence="17" id="KW-1185">Reference proteome</keyword>
<feature type="transmembrane region" description="Helical" evidence="14">
    <location>
        <begin position="6"/>
        <end position="22"/>
    </location>
</feature>
<dbReference type="PANTHER" id="PTHR31235">
    <property type="entry name" value="PEROXIDASE 25-RELATED"/>
    <property type="match status" value="1"/>
</dbReference>
<feature type="transmembrane region" description="Helical" evidence="14">
    <location>
        <begin position="206"/>
        <end position="227"/>
    </location>
</feature>
<dbReference type="InterPro" id="IPR002016">
    <property type="entry name" value="Haem_peroxidase"/>
</dbReference>
<keyword evidence="10" id="KW-0106">Calcium</keyword>
<dbReference type="GO" id="GO:0140825">
    <property type="term" value="F:lactoperoxidase activity"/>
    <property type="evidence" value="ECO:0007669"/>
    <property type="project" value="UniProtKB-EC"/>
</dbReference>
<proteinExistence type="inferred from homology"/>
<dbReference type="OrthoDB" id="2113341at2759"/>
<feature type="binding site" evidence="10">
    <location>
        <position position="74"/>
    </location>
    <ligand>
        <name>Ca(2+)</name>
        <dbReference type="ChEBI" id="CHEBI:29108"/>
        <label>1</label>
    </ligand>
</feature>
<dbReference type="Gramene" id="OE9A111029T1">
    <property type="protein sequence ID" value="OE9A111029C1"/>
    <property type="gene ID" value="OE9A111029"/>
</dbReference>
<keyword evidence="3 16" id="KW-0575">Peroxidase</keyword>
<keyword evidence="14" id="KW-0472">Membrane</keyword>
<keyword evidence="4" id="KW-0349">Heme</keyword>
<feature type="active site" description="Proton acceptor" evidence="8">
    <location>
        <position position="66"/>
    </location>
</feature>
<feature type="binding site" evidence="10">
    <location>
        <position position="67"/>
    </location>
    <ligand>
        <name>Ca(2+)</name>
        <dbReference type="ChEBI" id="CHEBI:29108"/>
        <label>1</label>
    </ligand>
</feature>
<protein>
    <recommendedName>
        <fullName evidence="2">peroxidase</fullName>
        <ecNumber evidence="2">1.11.1.7</ecNumber>
    </recommendedName>
</protein>
<evidence type="ECO:0000256" key="3">
    <source>
        <dbReference type="ARBA" id="ARBA00022559"/>
    </source>
</evidence>
<dbReference type="FunFam" id="1.10.520.10:FF:000010">
    <property type="entry name" value="Peroxidase"/>
    <property type="match status" value="1"/>
</dbReference>
<evidence type="ECO:0000256" key="14">
    <source>
        <dbReference type="SAM" id="Phobius"/>
    </source>
</evidence>
<keyword evidence="6" id="KW-0560">Oxidoreductase</keyword>
<dbReference type="GO" id="GO:0046872">
    <property type="term" value="F:metal ion binding"/>
    <property type="evidence" value="ECO:0007669"/>
    <property type="project" value="UniProtKB-KW"/>
</dbReference>
<evidence type="ECO:0000256" key="1">
    <source>
        <dbReference type="ARBA" id="ARBA00000189"/>
    </source>
</evidence>
<dbReference type="Gene3D" id="1.10.520.10">
    <property type="match status" value="1"/>
</dbReference>
<dbReference type="EMBL" id="CACTIH010003618">
    <property type="protein sequence ID" value="CAA2978372.1"/>
    <property type="molecule type" value="Genomic_DNA"/>
</dbReference>
<dbReference type="PRINTS" id="PR00458">
    <property type="entry name" value="PEROXIDASE"/>
</dbReference>
<evidence type="ECO:0000256" key="4">
    <source>
        <dbReference type="ARBA" id="ARBA00022617"/>
    </source>
</evidence>